<comment type="similarity">
    <text evidence="1">Belongs to the glycosyltransferase 2 family.</text>
</comment>
<reference evidence="5 6" key="1">
    <citation type="journal article" date="2016" name="Nat. Commun.">
        <title>Thousands of microbial genomes shed light on interconnected biogeochemical processes in an aquifer system.</title>
        <authorList>
            <person name="Anantharaman K."/>
            <person name="Brown C.T."/>
            <person name="Hug L.A."/>
            <person name="Sharon I."/>
            <person name="Castelle C.J."/>
            <person name="Probst A.J."/>
            <person name="Thomas B.C."/>
            <person name="Singh A."/>
            <person name="Wilkins M.J."/>
            <person name="Karaoz U."/>
            <person name="Brodie E.L."/>
            <person name="Williams K.H."/>
            <person name="Hubbard S.S."/>
            <person name="Banfield J.F."/>
        </authorList>
    </citation>
    <scope>NUCLEOTIDE SEQUENCE [LARGE SCALE GENOMIC DNA]</scope>
</reference>
<organism evidence="5 6">
    <name type="scientific">Candidatus Roizmanbacteria bacterium RIFCSPLOWO2_01_FULL_40_42</name>
    <dbReference type="NCBI Taxonomy" id="1802066"/>
    <lineage>
        <taxon>Bacteria</taxon>
        <taxon>Candidatus Roizmaniibacteriota</taxon>
    </lineage>
</organism>
<gene>
    <name evidence="5" type="ORF">A3B50_00170</name>
</gene>
<sequence>MIYNLAHNSPHFDDCEVIVINDDPEKSIRKDLRSYHLALLENKKNLGFGGSVNVAVEKAKGKYILLLNSDVLLKDSSFKKALENFKKNKNLFAVTFAQKEKSGSIVGKNKIFWDFGLVRHSKADDLIDGYTAWAEGGASLIDRKKFEKLGGFDSLYSPFYWEDIDLSYRAWKAGYEVLFDSSIVVKHHHESTIGKYFKKKEIKKIAFRNQHVFIIKNITDPALLSSYWLLLIPNVIYFLIKGEYSFFSGLIDALARSFEIIDHHIKQRKYFVLHDDKILSKFT</sequence>
<evidence type="ECO:0000256" key="1">
    <source>
        <dbReference type="ARBA" id="ARBA00006739"/>
    </source>
</evidence>
<dbReference type="EMBL" id="MGAQ01000020">
    <property type="protein sequence ID" value="OGK50188.1"/>
    <property type="molecule type" value="Genomic_DNA"/>
</dbReference>
<dbReference type="GO" id="GO:0016757">
    <property type="term" value="F:glycosyltransferase activity"/>
    <property type="evidence" value="ECO:0007669"/>
    <property type="project" value="UniProtKB-KW"/>
</dbReference>
<evidence type="ECO:0000313" key="6">
    <source>
        <dbReference type="Proteomes" id="UP000178558"/>
    </source>
</evidence>
<dbReference type="AlphaFoldDB" id="A0A1F7J3K4"/>
<keyword evidence="2" id="KW-0328">Glycosyltransferase</keyword>
<protein>
    <recommendedName>
        <fullName evidence="4">Glycosyltransferase 2-like domain-containing protein</fullName>
    </recommendedName>
</protein>
<dbReference type="Pfam" id="PF00535">
    <property type="entry name" value="Glycos_transf_2"/>
    <property type="match status" value="1"/>
</dbReference>
<name>A0A1F7J3K4_9BACT</name>
<proteinExistence type="inferred from homology"/>
<dbReference type="PANTHER" id="PTHR43179:SF12">
    <property type="entry name" value="GALACTOFURANOSYLTRANSFERASE GLFT2"/>
    <property type="match status" value="1"/>
</dbReference>
<comment type="caution">
    <text evidence="5">The sequence shown here is derived from an EMBL/GenBank/DDBJ whole genome shotgun (WGS) entry which is preliminary data.</text>
</comment>
<evidence type="ECO:0000313" key="5">
    <source>
        <dbReference type="EMBL" id="OGK50188.1"/>
    </source>
</evidence>
<dbReference type="InterPro" id="IPR001173">
    <property type="entry name" value="Glyco_trans_2-like"/>
</dbReference>
<evidence type="ECO:0000256" key="3">
    <source>
        <dbReference type="ARBA" id="ARBA00022679"/>
    </source>
</evidence>
<dbReference type="Gene3D" id="3.90.550.10">
    <property type="entry name" value="Spore Coat Polysaccharide Biosynthesis Protein SpsA, Chain A"/>
    <property type="match status" value="1"/>
</dbReference>
<feature type="domain" description="Glycosyltransferase 2-like" evidence="4">
    <location>
        <begin position="8"/>
        <end position="149"/>
    </location>
</feature>
<accession>A0A1F7J3K4</accession>
<evidence type="ECO:0000256" key="2">
    <source>
        <dbReference type="ARBA" id="ARBA00022676"/>
    </source>
</evidence>
<dbReference type="PANTHER" id="PTHR43179">
    <property type="entry name" value="RHAMNOSYLTRANSFERASE WBBL"/>
    <property type="match status" value="1"/>
</dbReference>
<dbReference type="Proteomes" id="UP000178558">
    <property type="component" value="Unassembled WGS sequence"/>
</dbReference>
<evidence type="ECO:0000259" key="4">
    <source>
        <dbReference type="Pfam" id="PF00535"/>
    </source>
</evidence>
<dbReference type="InterPro" id="IPR029044">
    <property type="entry name" value="Nucleotide-diphossugar_trans"/>
</dbReference>
<dbReference type="SUPFAM" id="SSF53448">
    <property type="entry name" value="Nucleotide-diphospho-sugar transferases"/>
    <property type="match status" value="1"/>
</dbReference>
<keyword evidence="3" id="KW-0808">Transferase</keyword>